<dbReference type="Proteomes" id="UP000277094">
    <property type="component" value="Unassembled WGS sequence"/>
</dbReference>
<dbReference type="GO" id="GO:0003678">
    <property type="term" value="F:DNA helicase activity"/>
    <property type="evidence" value="ECO:0007669"/>
    <property type="project" value="InterPro"/>
</dbReference>
<gene>
    <name evidence="2" type="ORF">EFL95_12170</name>
</gene>
<dbReference type="GO" id="GO:0005829">
    <property type="term" value="C:cytosol"/>
    <property type="evidence" value="ECO:0007669"/>
    <property type="project" value="TreeGrafter"/>
</dbReference>
<reference evidence="2 3" key="1">
    <citation type="submission" date="2018-11" db="EMBL/GenBank/DDBJ databases">
        <authorList>
            <person name="Li F."/>
        </authorList>
    </citation>
    <scope>NUCLEOTIDE SEQUENCE [LARGE SCALE GENOMIC DNA]</scope>
    <source>
        <strain evidence="2 3">KIS18-7</strain>
    </source>
</reference>
<proteinExistence type="predicted"/>
<dbReference type="PANTHER" id="PTHR30153:SF2">
    <property type="entry name" value="REPLICATIVE DNA HELICASE"/>
    <property type="match status" value="1"/>
</dbReference>
<evidence type="ECO:0000259" key="1">
    <source>
        <dbReference type="PROSITE" id="PS51199"/>
    </source>
</evidence>
<dbReference type="Gene3D" id="3.40.50.300">
    <property type="entry name" value="P-loop containing nucleotide triphosphate hydrolases"/>
    <property type="match status" value="1"/>
</dbReference>
<dbReference type="RefSeq" id="WP_123234215.1">
    <property type="nucleotide sequence ID" value="NZ_RJSG01000002.1"/>
</dbReference>
<evidence type="ECO:0000313" key="3">
    <source>
        <dbReference type="Proteomes" id="UP000277094"/>
    </source>
</evidence>
<dbReference type="InterPro" id="IPR007694">
    <property type="entry name" value="DNA_helicase_DnaB-like_C"/>
</dbReference>
<name>A0A3N0DVW9_9ACTN</name>
<organism evidence="2 3">
    <name type="scientific">Nocardioides marmorisolisilvae</name>
    <dbReference type="NCBI Taxonomy" id="1542737"/>
    <lineage>
        <taxon>Bacteria</taxon>
        <taxon>Bacillati</taxon>
        <taxon>Actinomycetota</taxon>
        <taxon>Actinomycetes</taxon>
        <taxon>Propionibacteriales</taxon>
        <taxon>Nocardioidaceae</taxon>
        <taxon>Nocardioides</taxon>
    </lineage>
</organism>
<comment type="caution">
    <text evidence="2">The sequence shown here is derived from an EMBL/GenBank/DDBJ whole genome shotgun (WGS) entry which is preliminary data.</text>
</comment>
<feature type="domain" description="SF4 helicase" evidence="1">
    <location>
        <begin position="17"/>
        <end position="270"/>
    </location>
</feature>
<dbReference type="SUPFAM" id="SSF52540">
    <property type="entry name" value="P-loop containing nucleoside triphosphate hydrolases"/>
    <property type="match status" value="1"/>
</dbReference>
<dbReference type="GO" id="GO:0006260">
    <property type="term" value="P:DNA replication"/>
    <property type="evidence" value="ECO:0007669"/>
    <property type="project" value="InterPro"/>
</dbReference>
<dbReference type="GO" id="GO:0005524">
    <property type="term" value="F:ATP binding"/>
    <property type="evidence" value="ECO:0007669"/>
    <property type="project" value="InterPro"/>
</dbReference>
<accession>A0A3N0DVW9</accession>
<evidence type="ECO:0000313" key="2">
    <source>
        <dbReference type="EMBL" id="RNL79711.1"/>
    </source>
</evidence>
<dbReference type="AlphaFoldDB" id="A0A3N0DVW9"/>
<dbReference type="InterPro" id="IPR027417">
    <property type="entry name" value="P-loop_NTPase"/>
</dbReference>
<keyword evidence="3" id="KW-1185">Reference proteome</keyword>
<dbReference type="Pfam" id="PF03796">
    <property type="entry name" value="DnaB_C"/>
    <property type="match status" value="1"/>
</dbReference>
<protein>
    <recommendedName>
        <fullName evidence="1">SF4 helicase domain-containing protein</fullName>
    </recommendedName>
</protein>
<dbReference type="EMBL" id="RJSG01000002">
    <property type="protein sequence ID" value="RNL79711.1"/>
    <property type="molecule type" value="Genomic_DNA"/>
</dbReference>
<dbReference type="OrthoDB" id="9773982at2"/>
<dbReference type="PROSITE" id="PS51199">
    <property type="entry name" value="SF4_HELICASE"/>
    <property type="match status" value="1"/>
</dbReference>
<dbReference type="PANTHER" id="PTHR30153">
    <property type="entry name" value="REPLICATIVE DNA HELICASE DNAB"/>
    <property type="match status" value="1"/>
</dbReference>
<sequence length="274" mass="29162">MGTSAVIDRLNALVEPSFAPTTTVPTGLDALDVALDGGLRRGQVVAVTSRPGVGCSTFATGLARYAAYQAGLSSVMVAPRTSADEIAARILSAEARVPITQIRSGVLDESSRQRLRDSKARLKTDLLAISAGWGPPSSAADPVEHGRWNDRDLIVLDDINYYFDGSTSILLPRLRDHARRTSSAVVVVAPLSASASTDAPDLREIGALGTVWEDADLVISIHRDDVSCQDSSRPGEAELTIAKHRYGAQRTISVLFQGHYARFVPYAAQPGGKP</sequence>